<comment type="caution">
    <text evidence="1">The sequence shown here is derived from an EMBL/GenBank/DDBJ whole genome shotgun (WGS) entry which is preliminary data.</text>
</comment>
<organism evidence="1 2">
    <name type="scientific">Paenibacillus odorifer</name>
    <dbReference type="NCBI Taxonomy" id="189426"/>
    <lineage>
        <taxon>Bacteria</taxon>
        <taxon>Bacillati</taxon>
        <taxon>Bacillota</taxon>
        <taxon>Bacilli</taxon>
        <taxon>Bacillales</taxon>
        <taxon>Paenibacillaceae</taxon>
        <taxon>Paenibacillus</taxon>
    </lineage>
</organism>
<dbReference type="AlphaFoldDB" id="A0A1R0Y5K3"/>
<dbReference type="Proteomes" id="UP000187439">
    <property type="component" value="Unassembled WGS sequence"/>
</dbReference>
<dbReference type="EMBL" id="MPTC01000004">
    <property type="protein sequence ID" value="OMD42569.1"/>
    <property type="molecule type" value="Genomic_DNA"/>
</dbReference>
<accession>A0A1R0Y5K3</accession>
<proteinExistence type="predicted"/>
<name>A0A1R0Y5K3_9BACL</name>
<reference evidence="1 2" key="1">
    <citation type="submission" date="2016-10" db="EMBL/GenBank/DDBJ databases">
        <title>Paenibacillus species isolates.</title>
        <authorList>
            <person name="Beno S.M."/>
        </authorList>
    </citation>
    <scope>NUCLEOTIDE SEQUENCE [LARGE SCALE GENOMIC DNA]</scope>
    <source>
        <strain evidence="1 2">FSL H7-0710</strain>
    </source>
</reference>
<evidence type="ECO:0000313" key="1">
    <source>
        <dbReference type="EMBL" id="OMD42569.1"/>
    </source>
</evidence>
<sequence length="119" mass="13398">MNKIFVLSYGTKGKTGQERGLLIDDRFAITADGDAVYLAEVVSTECPDVFRAKERFNFIQVAKGGKSRSYLNHVVARLKEVSAYQLLTEHYVNIGDGQFDVMNTKRNMLIQEGDDHHDA</sequence>
<dbReference type="RefSeq" id="WP_076118021.1">
    <property type="nucleotide sequence ID" value="NZ_MPTC01000004.1"/>
</dbReference>
<protein>
    <submittedName>
        <fullName evidence="1">Uncharacterized protein</fullName>
    </submittedName>
</protein>
<gene>
    <name evidence="1" type="ORF">BSK52_07100</name>
</gene>
<evidence type="ECO:0000313" key="2">
    <source>
        <dbReference type="Proteomes" id="UP000187439"/>
    </source>
</evidence>